<dbReference type="Proteomes" id="UP000239209">
    <property type="component" value="Unassembled WGS sequence"/>
</dbReference>
<keyword evidence="2" id="KW-1185">Reference proteome</keyword>
<evidence type="ECO:0000313" key="2">
    <source>
        <dbReference type="Proteomes" id="UP000239209"/>
    </source>
</evidence>
<accession>A0A2T0RNU2</accession>
<sequence>MVAVMDADMGAAQRPRQSRSIDLLTGEKLQYVRLGHAIVLNFSGGRQVLIETVAQLDGPGGRIEVEPGEEPSDVLATLLGDAVRSACTRAGGELHLRFAGGSELSVRADPEVESWAVAGPDGSLIVCLARGEIAVWGGRLG</sequence>
<gene>
    <name evidence="1" type="ORF">CLV70_116119</name>
</gene>
<proteinExistence type="predicted"/>
<dbReference type="Pfam" id="PF19686">
    <property type="entry name" value="DUF6188"/>
    <property type="match status" value="1"/>
</dbReference>
<comment type="caution">
    <text evidence="1">The sequence shown here is derived from an EMBL/GenBank/DDBJ whole genome shotgun (WGS) entry which is preliminary data.</text>
</comment>
<dbReference type="AlphaFoldDB" id="A0A2T0RNU2"/>
<reference evidence="1 2" key="1">
    <citation type="submission" date="2018-03" db="EMBL/GenBank/DDBJ databases">
        <title>Genomic Encyclopedia of Archaeal and Bacterial Type Strains, Phase II (KMG-II): from individual species to whole genera.</title>
        <authorList>
            <person name="Goeker M."/>
        </authorList>
    </citation>
    <scope>NUCLEOTIDE SEQUENCE [LARGE SCALE GENOMIC DNA]</scope>
    <source>
        <strain evidence="1 2">DSM 45348</strain>
    </source>
</reference>
<protein>
    <submittedName>
        <fullName evidence="1">Uncharacterized protein</fullName>
    </submittedName>
</protein>
<dbReference type="EMBL" id="PVZG01000016">
    <property type="protein sequence ID" value="PRY22859.1"/>
    <property type="molecule type" value="Genomic_DNA"/>
</dbReference>
<name>A0A2T0RNU2_9ACTN</name>
<dbReference type="InterPro" id="IPR046179">
    <property type="entry name" value="DUF6188"/>
</dbReference>
<organism evidence="1 2">
    <name type="scientific">Pseudosporangium ferrugineum</name>
    <dbReference type="NCBI Taxonomy" id="439699"/>
    <lineage>
        <taxon>Bacteria</taxon>
        <taxon>Bacillati</taxon>
        <taxon>Actinomycetota</taxon>
        <taxon>Actinomycetes</taxon>
        <taxon>Micromonosporales</taxon>
        <taxon>Micromonosporaceae</taxon>
        <taxon>Pseudosporangium</taxon>
    </lineage>
</organism>
<evidence type="ECO:0000313" key="1">
    <source>
        <dbReference type="EMBL" id="PRY22859.1"/>
    </source>
</evidence>